<reference evidence="2 3" key="1">
    <citation type="submission" date="2023-12" db="EMBL/GenBank/DDBJ databases">
        <title>Baltic Sea Cyanobacteria.</title>
        <authorList>
            <person name="Delbaje E."/>
            <person name="Fewer D.P."/>
            <person name="Shishido T.K."/>
        </authorList>
    </citation>
    <scope>NUCLEOTIDE SEQUENCE [LARGE SCALE GENOMIC DNA]</scope>
    <source>
        <strain evidence="2 3">UHCC-0300</strain>
    </source>
</reference>
<comment type="caution">
    <text evidence="2">The sequence shown here is derived from an EMBL/GenBank/DDBJ whole genome shotgun (WGS) entry which is preliminary data.</text>
</comment>
<organism evidence="2 3">
    <name type="scientific">Nodularia harveyana UHCC-0300</name>
    <dbReference type="NCBI Taxonomy" id="2974287"/>
    <lineage>
        <taxon>Bacteria</taxon>
        <taxon>Bacillati</taxon>
        <taxon>Cyanobacteriota</taxon>
        <taxon>Cyanophyceae</taxon>
        <taxon>Nostocales</taxon>
        <taxon>Nodulariaceae</taxon>
        <taxon>Nodularia</taxon>
    </lineage>
</organism>
<gene>
    <name evidence="2" type="ORF">VB620_17450</name>
</gene>
<dbReference type="EMBL" id="JAYGHG010000034">
    <property type="protein sequence ID" value="MEA5583121.1"/>
    <property type="molecule type" value="Genomic_DNA"/>
</dbReference>
<evidence type="ECO:0000256" key="1">
    <source>
        <dbReference type="SAM" id="MobiDB-lite"/>
    </source>
</evidence>
<protein>
    <submittedName>
        <fullName evidence="2">Helix-turn-helix domain-containing protein</fullName>
    </submittedName>
</protein>
<dbReference type="InterPro" id="IPR036388">
    <property type="entry name" value="WH-like_DNA-bd_sf"/>
</dbReference>
<dbReference type="Proteomes" id="UP001302120">
    <property type="component" value="Unassembled WGS sequence"/>
</dbReference>
<dbReference type="RefSeq" id="WP_323197419.1">
    <property type="nucleotide sequence ID" value="NZ_JAYGHG010000034.1"/>
</dbReference>
<evidence type="ECO:0000313" key="2">
    <source>
        <dbReference type="EMBL" id="MEA5583121.1"/>
    </source>
</evidence>
<sequence>MSPKTKPEKIWKPMTDDKNVIFVRSDLDDYGLDVYEFRVLGHIARREGKKKDGTAKGCFAKQKTIAEVCSMSHRKAQDVLRILCEIGMIEKEVRQGTTNVYKLTLPSTWKDPSKLSEIRKKNLKIKKGNTSDEDSDRIQSTRLSHISTTAKSCFNTAK</sequence>
<dbReference type="Pfam" id="PF13730">
    <property type="entry name" value="HTH_36"/>
    <property type="match status" value="1"/>
</dbReference>
<feature type="region of interest" description="Disordered" evidence="1">
    <location>
        <begin position="120"/>
        <end position="143"/>
    </location>
</feature>
<proteinExistence type="predicted"/>
<evidence type="ECO:0000313" key="3">
    <source>
        <dbReference type="Proteomes" id="UP001302120"/>
    </source>
</evidence>
<keyword evidence="3" id="KW-1185">Reference proteome</keyword>
<accession>A0ABU5UHU9</accession>
<name>A0ABU5UHU9_9CYAN</name>
<dbReference type="Gene3D" id="1.10.10.10">
    <property type="entry name" value="Winged helix-like DNA-binding domain superfamily/Winged helix DNA-binding domain"/>
    <property type="match status" value="1"/>
</dbReference>